<dbReference type="Gene3D" id="3.90.230.10">
    <property type="entry name" value="Creatinase/methionine aminopeptidase superfamily"/>
    <property type="match status" value="1"/>
</dbReference>
<dbReference type="OrthoDB" id="3209743at2759"/>
<dbReference type="Pfam" id="PF00557">
    <property type="entry name" value="Peptidase_M24"/>
    <property type="match status" value="1"/>
</dbReference>
<dbReference type="PROSITE" id="PS00680">
    <property type="entry name" value="MAP_1"/>
    <property type="match status" value="1"/>
</dbReference>
<dbReference type="STRING" id="554055.A0A2P6VPI0"/>
<dbReference type="InterPro" id="IPR036005">
    <property type="entry name" value="Creatinase/aminopeptidase-like"/>
</dbReference>
<keyword evidence="10" id="KW-1185">Reference proteome</keyword>
<feature type="binding site" evidence="5">
    <location>
        <position position="171"/>
    </location>
    <ligand>
        <name>substrate</name>
    </ligand>
</feature>
<dbReference type="NCBIfam" id="TIGR00500">
    <property type="entry name" value="met_pdase_I"/>
    <property type="match status" value="1"/>
</dbReference>
<accession>A0A2P6VPI0</accession>
<dbReference type="AlphaFoldDB" id="A0A2P6VPI0"/>
<evidence type="ECO:0000313" key="9">
    <source>
        <dbReference type="EMBL" id="PSC75967.1"/>
    </source>
</evidence>
<sequence>MSSARLVAPSASPGLGRALLAAPRRAYRTSRPRAIEVVSQARKGLSELLSLSKKEESSKPPPLRPGKVSPMLLVPAHIQRPPYADSGSMPDWDPNPQIHDAAGVEKMRAAGKLAAQVLAMAGGMVRPGITTDEIDKAVHAMCVEAGAYPSPLNYGQFPKSVCTSVNECICHGIPDSRALRDGDIVNIDVTVFLNGHHGDTSRMFYVGEVAPEARKLCEVTKEALHAAIKICGPGVPVKEIGRTIQAIGDEHRYGVVKVFVGHGVGTVFHSWPHVAHHKNNEPGLLQKGMTFTIEPMFTLGRPNERYWNDGWTAVTADGSLSAQWEHTLLITDNGVDILTAYECTPNGMHPATGSTA</sequence>
<feature type="binding site" evidence="5">
    <location>
        <position position="262"/>
    </location>
    <ligand>
        <name>a divalent metal cation</name>
        <dbReference type="ChEBI" id="CHEBI:60240"/>
        <label>2</label>
        <note>catalytic</note>
    </ligand>
</feature>
<keyword evidence="4 5" id="KW-0378">Hydrolase</keyword>
<comment type="similarity">
    <text evidence="5">Belongs to the peptidase M24A family. Methionine aminopeptidase type 1 subfamily.</text>
</comment>
<keyword evidence="2 5" id="KW-0645">Protease</keyword>
<evidence type="ECO:0000256" key="4">
    <source>
        <dbReference type="ARBA" id="ARBA00022801"/>
    </source>
</evidence>
<name>A0A2P6VPI0_9CHLO</name>
<protein>
    <recommendedName>
        <fullName evidence="6">Methionine aminopeptidase</fullName>
        <ecNumber evidence="6">3.4.11.18</ecNumber>
    </recommendedName>
</protein>
<feature type="binding site" evidence="5">
    <location>
        <position position="199"/>
    </location>
    <ligand>
        <name>a divalent metal cation</name>
        <dbReference type="ChEBI" id="CHEBI:60240"/>
        <label>2</label>
        <note>catalytic</note>
    </ligand>
</feature>
<comment type="cofactor">
    <cofactor evidence="5">
        <name>Co(2+)</name>
        <dbReference type="ChEBI" id="CHEBI:48828"/>
    </cofactor>
    <cofactor evidence="5">
        <name>Zn(2+)</name>
        <dbReference type="ChEBI" id="CHEBI:29105"/>
    </cofactor>
    <cofactor evidence="5">
        <name>Mn(2+)</name>
        <dbReference type="ChEBI" id="CHEBI:29035"/>
    </cofactor>
    <cofactor evidence="5">
        <name>Fe(2+)</name>
        <dbReference type="ChEBI" id="CHEBI:29033"/>
    </cofactor>
    <text evidence="5">Binds 2 divalent metal cations per subunit. Has a high-affinity and a low affinity metal-binding site. The true nature of the physiological cofactor is under debate. The enzyme is active with cobalt, zinc, manganese or divalent iron ions. Most likely, methionine aminopeptidases function as mononuclear Fe(2+)-metalloproteases under physiological conditions, and the catalytically relevant metal-binding site has been assigned to the histidine-containing high-affinity site.</text>
</comment>
<dbReference type="PANTHER" id="PTHR43330:SF8">
    <property type="entry name" value="METHIONINE AMINOPEPTIDASE 1D, MITOCHONDRIAL"/>
    <property type="match status" value="1"/>
</dbReference>
<reference evidence="9 10" key="1">
    <citation type="journal article" date="2018" name="Plant J.">
        <title>Genome sequences of Chlorella sorokiniana UTEX 1602 and Micractinium conductrix SAG 241.80: implications to maltose excretion by a green alga.</title>
        <authorList>
            <person name="Arriola M.B."/>
            <person name="Velmurugan N."/>
            <person name="Zhang Y."/>
            <person name="Plunkett M.H."/>
            <person name="Hondzo H."/>
            <person name="Barney B.M."/>
        </authorList>
    </citation>
    <scope>NUCLEOTIDE SEQUENCE [LARGE SCALE GENOMIC DNA]</scope>
    <source>
        <strain evidence="9 10">SAG 241.80</strain>
    </source>
</reference>
<keyword evidence="3 5" id="KW-0479">Metal-binding</keyword>
<evidence type="ECO:0000256" key="3">
    <source>
        <dbReference type="ARBA" id="ARBA00022723"/>
    </source>
</evidence>
<dbReference type="PANTHER" id="PTHR43330">
    <property type="entry name" value="METHIONINE AMINOPEPTIDASE"/>
    <property type="match status" value="1"/>
</dbReference>
<feature type="region of interest" description="Disordered" evidence="7">
    <location>
        <begin position="50"/>
        <end position="69"/>
    </location>
</feature>
<comment type="catalytic activity">
    <reaction evidence="5 6">
        <text>Release of N-terminal amino acids, preferentially methionine, from peptides and arylamides.</text>
        <dbReference type="EC" id="3.4.11.18"/>
    </reaction>
</comment>
<gene>
    <name evidence="9" type="ORF">C2E20_1200</name>
</gene>
<evidence type="ECO:0000256" key="5">
    <source>
        <dbReference type="HAMAP-Rule" id="MF_03174"/>
    </source>
</evidence>
<dbReference type="Proteomes" id="UP000239649">
    <property type="component" value="Unassembled WGS sequence"/>
</dbReference>
<dbReference type="GO" id="GO:0006508">
    <property type="term" value="P:proteolysis"/>
    <property type="evidence" value="ECO:0007669"/>
    <property type="project" value="UniProtKB-KW"/>
</dbReference>
<evidence type="ECO:0000256" key="6">
    <source>
        <dbReference type="RuleBase" id="RU003653"/>
    </source>
</evidence>
<dbReference type="EC" id="3.4.11.18" evidence="6"/>
<comment type="caution">
    <text evidence="9">The sequence shown here is derived from an EMBL/GenBank/DDBJ whole genome shotgun (WGS) entry which is preliminary data.</text>
</comment>
<feature type="binding site" evidence="5">
    <location>
        <position position="199"/>
    </location>
    <ligand>
        <name>a divalent metal cation</name>
        <dbReference type="ChEBI" id="CHEBI:60240"/>
        <label>1</label>
    </ligand>
</feature>
<dbReference type="PRINTS" id="PR00599">
    <property type="entry name" value="MAPEPTIDASE"/>
</dbReference>
<dbReference type="EMBL" id="LHPF02000002">
    <property type="protein sequence ID" value="PSC75967.1"/>
    <property type="molecule type" value="Genomic_DNA"/>
</dbReference>
<feature type="binding site" evidence="5">
    <location>
        <position position="325"/>
    </location>
    <ligand>
        <name>a divalent metal cation</name>
        <dbReference type="ChEBI" id="CHEBI:60240"/>
        <label>2</label>
        <note>catalytic</note>
    </ligand>
</feature>
<dbReference type="GO" id="GO:0070006">
    <property type="term" value="F:metalloaminopeptidase activity"/>
    <property type="evidence" value="ECO:0007669"/>
    <property type="project" value="UniProtKB-UniRule"/>
</dbReference>
<evidence type="ECO:0000256" key="2">
    <source>
        <dbReference type="ARBA" id="ARBA00022670"/>
    </source>
</evidence>
<dbReference type="GO" id="GO:0046872">
    <property type="term" value="F:metal ion binding"/>
    <property type="evidence" value="ECO:0007669"/>
    <property type="project" value="UniProtKB-UniRule"/>
</dbReference>
<organism evidence="9 10">
    <name type="scientific">Micractinium conductrix</name>
    <dbReference type="NCBI Taxonomy" id="554055"/>
    <lineage>
        <taxon>Eukaryota</taxon>
        <taxon>Viridiplantae</taxon>
        <taxon>Chlorophyta</taxon>
        <taxon>core chlorophytes</taxon>
        <taxon>Trebouxiophyceae</taxon>
        <taxon>Chlorellales</taxon>
        <taxon>Chlorellaceae</taxon>
        <taxon>Chlorella clade</taxon>
        <taxon>Micractinium</taxon>
    </lineage>
</organism>
<dbReference type="InterPro" id="IPR000994">
    <property type="entry name" value="Pept_M24"/>
</dbReference>
<dbReference type="HAMAP" id="MF_01974">
    <property type="entry name" value="MetAP_1"/>
    <property type="match status" value="1"/>
</dbReference>
<evidence type="ECO:0000313" key="10">
    <source>
        <dbReference type="Proteomes" id="UP000239649"/>
    </source>
</evidence>
<evidence type="ECO:0000256" key="1">
    <source>
        <dbReference type="ARBA" id="ARBA00022438"/>
    </source>
</evidence>
<dbReference type="GO" id="GO:0004239">
    <property type="term" value="F:initiator methionyl aminopeptidase activity"/>
    <property type="evidence" value="ECO:0007669"/>
    <property type="project" value="UniProtKB-UniRule"/>
</dbReference>
<dbReference type="SUPFAM" id="SSF55920">
    <property type="entry name" value="Creatinase/aminopeptidase"/>
    <property type="match status" value="1"/>
</dbReference>
<keyword evidence="1 5" id="KW-0031">Aminopeptidase</keyword>
<dbReference type="InterPro" id="IPR002467">
    <property type="entry name" value="Pept_M24A_MAP1"/>
</dbReference>
<evidence type="ECO:0000256" key="7">
    <source>
        <dbReference type="SAM" id="MobiDB-lite"/>
    </source>
</evidence>
<evidence type="ECO:0000259" key="8">
    <source>
        <dbReference type="Pfam" id="PF00557"/>
    </source>
</evidence>
<feature type="binding site" evidence="5">
    <location>
        <position position="269"/>
    </location>
    <ligand>
        <name>substrate</name>
    </ligand>
</feature>
<dbReference type="InterPro" id="IPR001714">
    <property type="entry name" value="Pept_M24_MAP"/>
</dbReference>
<comment type="function">
    <text evidence="6">Cotranslationally removes the N-terminal methionine from nascent proteins. The N-terminal methionine is often cleaved when the second residue in the primary sequence is small and uncharged (Met-Ala-, Cys, Gly, Pro, Ser, Thr, or Val).</text>
</comment>
<proteinExistence type="inferred from homology"/>
<feature type="domain" description="Peptidase M24" evidence="8">
    <location>
        <begin position="105"/>
        <end position="332"/>
    </location>
</feature>
<feature type="binding site" evidence="5">
    <location>
        <position position="188"/>
    </location>
    <ligand>
        <name>a divalent metal cation</name>
        <dbReference type="ChEBI" id="CHEBI:60240"/>
        <label>1</label>
    </ligand>
</feature>
<feature type="binding site" evidence="5">
    <location>
        <position position="325"/>
    </location>
    <ligand>
        <name>a divalent metal cation</name>
        <dbReference type="ChEBI" id="CHEBI:60240"/>
        <label>1</label>
    </ligand>
</feature>
<feature type="binding site" evidence="5">
    <location>
        <position position="294"/>
    </location>
    <ligand>
        <name>a divalent metal cation</name>
        <dbReference type="ChEBI" id="CHEBI:60240"/>
        <label>2</label>
        <note>catalytic</note>
    </ligand>
</feature>
<dbReference type="CDD" id="cd01086">
    <property type="entry name" value="MetAP1"/>
    <property type="match status" value="1"/>
</dbReference>